<keyword evidence="1" id="KW-0175">Coiled coil</keyword>
<dbReference type="VEuPathDB" id="CryptoDB:Cvel_12322"/>
<protein>
    <submittedName>
        <fullName evidence="3">Uncharacterized protein</fullName>
    </submittedName>
</protein>
<reference evidence="3" key="1">
    <citation type="submission" date="2014-11" db="EMBL/GenBank/DDBJ databases">
        <authorList>
            <person name="Otto D Thomas"/>
            <person name="Naeem Raeece"/>
        </authorList>
    </citation>
    <scope>NUCLEOTIDE SEQUENCE</scope>
</reference>
<organism evidence="3">
    <name type="scientific">Chromera velia CCMP2878</name>
    <dbReference type="NCBI Taxonomy" id="1169474"/>
    <lineage>
        <taxon>Eukaryota</taxon>
        <taxon>Sar</taxon>
        <taxon>Alveolata</taxon>
        <taxon>Colpodellida</taxon>
        <taxon>Chromeraceae</taxon>
        <taxon>Chromera</taxon>
    </lineage>
</organism>
<feature type="compositionally biased region" description="Low complexity" evidence="2">
    <location>
        <begin position="490"/>
        <end position="504"/>
    </location>
</feature>
<feature type="region of interest" description="Disordered" evidence="2">
    <location>
        <begin position="305"/>
        <end position="364"/>
    </location>
</feature>
<feature type="compositionally biased region" description="Basic and acidic residues" evidence="2">
    <location>
        <begin position="235"/>
        <end position="244"/>
    </location>
</feature>
<feature type="coiled-coil region" evidence="1">
    <location>
        <begin position="168"/>
        <end position="195"/>
    </location>
</feature>
<feature type="compositionally biased region" description="Polar residues" evidence="2">
    <location>
        <begin position="210"/>
        <end position="219"/>
    </location>
</feature>
<feature type="compositionally biased region" description="Polar residues" evidence="2">
    <location>
        <begin position="55"/>
        <end position="66"/>
    </location>
</feature>
<evidence type="ECO:0000256" key="2">
    <source>
        <dbReference type="SAM" id="MobiDB-lite"/>
    </source>
</evidence>
<accession>A0A0G4I9R7</accession>
<evidence type="ECO:0000313" key="3">
    <source>
        <dbReference type="EMBL" id="CEM53876.1"/>
    </source>
</evidence>
<feature type="region of interest" description="Disordered" evidence="2">
    <location>
        <begin position="452"/>
        <end position="568"/>
    </location>
</feature>
<feature type="compositionally biased region" description="Low complexity" evidence="2">
    <location>
        <begin position="27"/>
        <end position="38"/>
    </location>
</feature>
<feature type="region of interest" description="Disordered" evidence="2">
    <location>
        <begin position="210"/>
        <end position="246"/>
    </location>
</feature>
<feature type="compositionally biased region" description="Basic and acidic residues" evidence="2">
    <location>
        <begin position="473"/>
        <end position="486"/>
    </location>
</feature>
<feature type="compositionally biased region" description="Basic and acidic residues" evidence="2">
    <location>
        <begin position="506"/>
        <end position="532"/>
    </location>
</feature>
<feature type="compositionally biased region" description="Basic and acidic residues" evidence="2">
    <location>
        <begin position="412"/>
        <end position="426"/>
    </location>
</feature>
<feature type="region of interest" description="Disordered" evidence="2">
    <location>
        <begin position="376"/>
        <end position="435"/>
    </location>
</feature>
<evidence type="ECO:0000256" key="1">
    <source>
        <dbReference type="SAM" id="Coils"/>
    </source>
</evidence>
<gene>
    <name evidence="3" type="ORF">Cvel_12322</name>
</gene>
<dbReference type="EMBL" id="CDMZ01005734">
    <property type="protein sequence ID" value="CEM53876.1"/>
    <property type="molecule type" value="Genomic_DNA"/>
</dbReference>
<dbReference type="AlphaFoldDB" id="A0A0G4I9R7"/>
<proteinExistence type="predicted"/>
<feature type="compositionally biased region" description="Basic and acidic residues" evidence="2">
    <location>
        <begin position="549"/>
        <end position="562"/>
    </location>
</feature>
<name>A0A0G4I9R7_9ALVE</name>
<feature type="compositionally biased region" description="Gly residues" evidence="2">
    <location>
        <begin position="305"/>
        <end position="317"/>
    </location>
</feature>
<sequence length="601" mass="65064">MELEDGSPERETGRMSFHPQANNTARTGHGNSNTNSNGRLHPPVGRRMGGEDPGAQSQLAHSTRQSLLLEKETGRRRNLMRRLEESELARKELQDRLMDVRRAQIRDGWGAEFTSGDSPELEIARLKASNLELEAVVSQQRAEGDREALLRELQKDLETKEGGGESEAIALRRHNKNLREKYETLKQQVQVASQCVKGVCMAALTHHANTNLTAGTSGPSAAEKDRGGQRGRRQSQADREREEAQTEAIMKALERHLAPARSLGLGVEELHGQLQRGHVEALGLSYKNVQQKVEVDKRAQQEVGGAWGLFGGGGGPSRGSSPGGLEEEEKGEGAAVAGGPPQETHPPEQHAPPKDASFSSSSSASAAAAVAVEGWFGGGLPEEAGPGDASGSPCVSRRGGGEGEYEGDISDLADRGGEKEKEKESGVDEDFLLGTEDETKAALFIQSAFRKKKTLQEIPSKAEIPANEEKEEGEVRDANEIDREEGGGDPSSSSSFPPDGPNGIENEEKGNEESKELRSTFSEGKEETEKNLADAVSSSVEREENENDEDRKFASGEGREAEKDDEIDADFLQGTEDETKAALFIQSAFRRKKTNQQLQEG</sequence>
<feature type="region of interest" description="Disordered" evidence="2">
    <location>
        <begin position="1"/>
        <end position="73"/>
    </location>
</feature>